<dbReference type="Proteomes" id="UP001597344">
    <property type="component" value="Unassembled WGS sequence"/>
</dbReference>
<dbReference type="EMBL" id="JBHUHY010000007">
    <property type="protein sequence ID" value="MFD2187089.1"/>
    <property type="molecule type" value="Genomic_DNA"/>
</dbReference>
<dbReference type="RefSeq" id="WP_378320084.1">
    <property type="nucleotide sequence ID" value="NZ_JBHUHY010000007.1"/>
</dbReference>
<sequence length="60" mass="6536">MLYNILNLEGVHSLRKSDQILLNGGTPPECAPSSPTGCFTGPFYCNIHHLPICDPIDLPD</sequence>
<reference evidence="2" key="1">
    <citation type="journal article" date="2019" name="Int. J. Syst. Evol. Microbiol.">
        <title>The Global Catalogue of Microorganisms (GCM) 10K type strain sequencing project: providing services to taxonomists for standard genome sequencing and annotation.</title>
        <authorList>
            <consortium name="The Broad Institute Genomics Platform"/>
            <consortium name="The Broad Institute Genome Sequencing Center for Infectious Disease"/>
            <person name="Wu L."/>
            <person name="Ma J."/>
        </authorList>
    </citation>
    <scope>NUCLEOTIDE SEQUENCE [LARGE SCALE GENOMIC DNA]</scope>
    <source>
        <strain evidence="2">DT92</strain>
    </source>
</reference>
<name>A0ABW5AVS7_9FLAO</name>
<protein>
    <submittedName>
        <fullName evidence="1">Uncharacterized protein</fullName>
    </submittedName>
</protein>
<evidence type="ECO:0000313" key="1">
    <source>
        <dbReference type="EMBL" id="MFD2187089.1"/>
    </source>
</evidence>
<evidence type="ECO:0000313" key="2">
    <source>
        <dbReference type="Proteomes" id="UP001597344"/>
    </source>
</evidence>
<proteinExistence type="predicted"/>
<comment type="caution">
    <text evidence="1">The sequence shown here is derived from an EMBL/GenBank/DDBJ whole genome shotgun (WGS) entry which is preliminary data.</text>
</comment>
<accession>A0ABW5AVS7</accession>
<gene>
    <name evidence="1" type="ORF">ACFSJT_09840</name>
</gene>
<keyword evidence="2" id="KW-1185">Reference proteome</keyword>
<organism evidence="1 2">
    <name type="scientific">Aquimarina celericrescens</name>
    <dbReference type="NCBI Taxonomy" id="1964542"/>
    <lineage>
        <taxon>Bacteria</taxon>
        <taxon>Pseudomonadati</taxon>
        <taxon>Bacteroidota</taxon>
        <taxon>Flavobacteriia</taxon>
        <taxon>Flavobacteriales</taxon>
        <taxon>Flavobacteriaceae</taxon>
        <taxon>Aquimarina</taxon>
    </lineage>
</organism>